<gene>
    <name evidence="1" type="ORF">V7S98_10180</name>
</gene>
<name>A0ABU8QSH2_9PSED</name>
<accession>A0ABU8QSH2</accession>
<keyword evidence="2" id="KW-1185">Reference proteome</keyword>
<dbReference type="InterPro" id="IPR022385">
    <property type="entry name" value="Rhs_assc_core"/>
</dbReference>
<reference evidence="1 2" key="1">
    <citation type="submission" date="2024-02" db="EMBL/GenBank/DDBJ databases">
        <title>Identification of pathogenicity and growth-promoting function of Pseudomonas putida variant.</title>
        <authorList>
            <person name="Sun J."/>
        </authorList>
    </citation>
    <scope>NUCLEOTIDE SEQUENCE [LARGE SCALE GENOMIC DNA]</scope>
    <source>
        <strain evidence="1 2">A03</strain>
    </source>
</reference>
<evidence type="ECO:0000313" key="1">
    <source>
        <dbReference type="EMBL" id="MEJ5863592.1"/>
    </source>
</evidence>
<proteinExistence type="predicted"/>
<evidence type="ECO:0000313" key="2">
    <source>
        <dbReference type="Proteomes" id="UP001380290"/>
    </source>
</evidence>
<sequence length="318" mass="34739">MGRLATRVRCFYQNNKLVTFEHGLQLRSILRDNDRPLAELTLSGGNGVLATDDHHSVLVKFNGDTTPAQAYTAYGQNPAPQSARPLCGFNGEYYEATSACYLLGNGYRAYSPALMRFHSPDSWAPFGSGRVNAYAYCSADPINHCDPSGHVLALVKPAPAVANVATKTPGAFRPTRSAIHRRFEVDHYETLTTTTIKTVGRGRHAQDQAETTTRRTMRTTSLFEVNADPQNRDAVVYVTKVNLDGFLETRNELFLAKQADALGISVSVPYINNLKNRLDGLSFWGNALAARAANPNDLSAYQHGAFRTSPGGTAIRLG</sequence>
<dbReference type="Gene3D" id="2.180.10.10">
    <property type="entry name" value="RHS repeat-associated core"/>
    <property type="match status" value="1"/>
</dbReference>
<dbReference type="NCBIfam" id="TIGR03696">
    <property type="entry name" value="Rhs_assc_core"/>
    <property type="match status" value="1"/>
</dbReference>
<protein>
    <submittedName>
        <fullName evidence="1">RHS repeat-associated core domain-containing protein</fullName>
    </submittedName>
</protein>
<comment type="caution">
    <text evidence="1">The sequence shown here is derived from an EMBL/GenBank/DDBJ whole genome shotgun (WGS) entry which is preliminary data.</text>
</comment>
<dbReference type="Proteomes" id="UP001380290">
    <property type="component" value="Unassembled WGS sequence"/>
</dbReference>
<dbReference type="RefSeq" id="WP_339599169.1">
    <property type="nucleotide sequence ID" value="NZ_JBBHLC010000021.1"/>
</dbReference>
<dbReference type="EMBL" id="JBBHLC010000021">
    <property type="protein sequence ID" value="MEJ5863592.1"/>
    <property type="molecule type" value="Genomic_DNA"/>
</dbReference>
<organism evidence="1 2">
    <name type="scientific">Pseudomonas farsensis</name>
    <dbReference type="NCBI Taxonomy" id="2745492"/>
    <lineage>
        <taxon>Bacteria</taxon>
        <taxon>Pseudomonadati</taxon>
        <taxon>Pseudomonadota</taxon>
        <taxon>Gammaproteobacteria</taxon>
        <taxon>Pseudomonadales</taxon>
        <taxon>Pseudomonadaceae</taxon>
        <taxon>Pseudomonas</taxon>
    </lineage>
</organism>